<gene>
    <name evidence="5" type="ORF">GALMADRAFT_153574</name>
</gene>
<accession>A0A067TLG5</accession>
<evidence type="ECO:0000313" key="5">
    <source>
        <dbReference type="EMBL" id="KDR79813.1"/>
    </source>
</evidence>
<keyword evidence="6" id="KW-1185">Reference proteome</keyword>
<dbReference type="HOGENOM" id="CLU_022088_1_0_1"/>
<dbReference type="PANTHER" id="PTHR24198">
    <property type="entry name" value="ANKYRIN REPEAT AND PROTEIN KINASE DOMAIN-CONTAINING PROTEIN"/>
    <property type="match status" value="1"/>
</dbReference>
<evidence type="ECO:0000313" key="6">
    <source>
        <dbReference type="Proteomes" id="UP000027222"/>
    </source>
</evidence>
<keyword evidence="4" id="KW-1133">Transmembrane helix</keyword>
<keyword evidence="1" id="KW-0677">Repeat</keyword>
<dbReference type="InterPro" id="IPR002110">
    <property type="entry name" value="Ankyrin_rpt"/>
</dbReference>
<dbReference type="STRING" id="685588.A0A067TLG5"/>
<dbReference type="SUPFAM" id="SSF48403">
    <property type="entry name" value="Ankyrin repeat"/>
    <property type="match status" value="1"/>
</dbReference>
<reference evidence="6" key="1">
    <citation type="journal article" date="2014" name="Proc. Natl. Acad. Sci. U.S.A.">
        <title>Extensive sampling of basidiomycete genomes demonstrates inadequacy of the white-rot/brown-rot paradigm for wood decay fungi.</title>
        <authorList>
            <person name="Riley R."/>
            <person name="Salamov A.A."/>
            <person name="Brown D.W."/>
            <person name="Nagy L.G."/>
            <person name="Floudas D."/>
            <person name="Held B.W."/>
            <person name="Levasseur A."/>
            <person name="Lombard V."/>
            <person name="Morin E."/>
            <person name="Otillar R."/>
            <person name="Lindquist E.A."/>
            <person name="Sun H."/>
            <person name="LaButti K.M."/>
            <person name="Schmutz J."/>
            <person name="Jabbour D."/>
            <person name="Luo H."/>
            <person name="Baker S.E."/>
            <person name="Pisabarro A.G."/>
            <person name="Walton J.D."/>
            <person name="Blanchette R.A."/>
            <person name="Henrissat B."/>
            <person name="Martin F."/>
            <person name="Cullen D."/>
            <person name="Hibbett D.S."/>
            <person name="Grigoriev I.V."/>
        </authorList>
    </citation>
    <scope>NUCLEOTIDE SEQUENCE [LARGE SCALE GENOMIC DNA]</scope>
    <source>
        <strain evidence="6">CBS 339.88</strain>
    </source>
</reference>
<dbReference type="SMART" id="SM00248">
    <property type="entry name" value="ANK"/>
    <property type="match status" value="4"/>
</dbReference>
<feature type="repeat" description="ANK" evidence="3">
    <location>
        <begin position="116"/>
        <end position="148"/>
    </location>
</feature>
<dbReference type="EMBL" id="KL142372">
    <property type="protein sequence ID" value="KDR79813.1"/>
    <property type="molecule type" value="Genomic_DNA"/>
</dbReference>
<sequence>MEALPVYVEDEVPQSPFDALVTRIAAPISSTHPDARVILESYIESQKAPAYDRPQEIEAPKPIDHYPSDDGPNADLLTRVKQQIVRELFDAIAREDSETILLLIQNNLVTANTTRYGRTPLLEGISTKIIHVVKELLDLGADPNAFGVVHNGQPDQATRTPLMFAASIGSLPIVKLLFEPPYNANDALVAPDGEIALRLAAAAGHRAIVEYLPSRRAGGFLRWKTHHALAVGRMKKAFKKIYAFIKFFVWDVPEFFVWSIPKHVVVLPIVRSCKWCWGRRKQFGAWCKHQVTETPKRIARAGRWVWKEVKKVPAAVAKAGKWAGNGLKKVPAAIKATGKWVWKFITETLPKWIKDTVVGLWKIVKDIAKELWKFGTETLPRWIKNVVLWFWELLTQRIPRAIFTALKWVWAGFTSLAKATWNVIEKLMSLVHTLLQAVVNFLRNVKLVDIWNGFREVLRAIFITFPAMLWSWVEKFGEASYKIMESLFGLFGEIVWWIFYGLKWLIFYVPGKFWVILEGIGSSLAKASHEILVWISPKA</sequence>
<evidence type="ECO:0000256" key="4">
    <source>
        <dbReference type="SAM" id="Phobius"/>
    </source>
</evidence>
<dbReference type="Gene3D" id="1.25.40.20">
    <property type="entry name" value="Ankyrin repeat-containing domain"/>
    <property type="match status" value="1"/>
</dbReference>
<protein>
    <submittedName>
        <fullName evidence="5">Uncharacterized protein</fullName>
    </submittedName>
</protein>
<dbReference type="OrthoDB" id="2891447at2759"/>
<dbReference type="AlphaFoldDB" id="A0A067TLG5"/>
<dbReference type="Proteomes" id="UP000027222">
    <property type="component" value="Unassembled WGS sequence"/>
</dbReference>
<keyword evidence="4" id="KW-0472">Membrane</keyword>
<evidence type="ECO:0000256" key="2">
    <source>
        <dbReference type="ARBA" id="ARBA00023043"/>
    </source>
</evidence>
<feature type="transmembrane region" description="Helical" evidence="4">
    <location>
        <begin position="494"/>
        <end position="517"/>
    </location>
</feature>
<dbReference type="Pfam" id="PF12796">
    <property type="entry name" value="Ank_2"/>
    <property type="match status" value="1"/>
</dbReference>
<organism evidence="5 6">
    <name type="scientific">Galerina marginata (strain CBS 339.88)</name>
    <dbReference type="NCBI Taxonomy" id="685588"/>
    <lineage>
        <taxon>Eukaryota</taxon>
        <taxon>Fungi</taxon>
        <taxon>Dikarya</taxon>
        <taxon>Basidiomycota</taxon>
        <taxon>Agaricomycotina</taxon>
        <taxon>Agaricomycetes</taxon>
        <taxon>Agaricomycetidae</taxon>
        <taxon>Agaricales</taxon>
        <taxon>Agaricineae</taxon>
        <taxon>Strophariaceae</taxon>
        <taxon>Galerina</taxon>
    </lineage>
</organism>
<dbReference type="PANTHER" id="PTHR24198:SF165">
    <property type="entry name" value="ANKYRIN REPEAT-CONTAINING PROTEIN-RELATED"/>
    <property type="match status" value="1"/>
</dbReference>
<dbReference type="InterPro" id="IPR036770">
    <property type="entry name" value="Ankyrin_rpt-contain_sf"/>
</dbReference>
<evidence type="ECO:0000256" key="1">
    <source>
        <dbReference type="ARBA" id="ARBA00022737"/>
    </source>
</evidence>
<keyword evidence="4" id="KW-0812">Transmembrane</keyword>
<proteinExistence type="predicted"/>
<name>A0A067TLG5_GALM3</name>
<keyword evidence="2 3" id="KW-0040">ANK repeat</keyword>
<evidence type="ECO:0000256" key="3">
    <source>
        <dbReference type="PROSITE-ProRule" id="PRU00023"/>
    </source>
</evidence>
<dbReference type="PROSITE" id="PS50088">
    <property type="entry name" value="ANK_REPEAT"/>
    <property type="match status" value="1"/>
</dbReference>